<evidence type="ECO:0000313" key="3">
    <source>
        <dbReference type="WBParaSite" id="L893_g22383.t1"/>
    </source>
</evidence>
<keyword evidence="2" id="KW-1185">Reference proteome</keyword>
<reference evidence="3" key="1">
    <citation type="submission" date="2016-11" db="UniProtKB">
        <authorList>
            <consortium name="WormBaseParasite"/>
        </authorList>
    </citation>
    <scope>IDENTIFICATION</scope>
</reference>
<keyword evidence="1" id="KW-0732">Signal</keyword>
<dbReference type="Proteomes" id="UP000095287">
    <property type="component" value="Unplaced"/>
</dbReference>
<feature type="chain" id="PRO_5009312909" evidence="1">
    <location>
        <begin position="38"/>
        <end position="104"/>
    </location>
</feature>
<accession>A0A1I7Z2X3</accession>
<evidence type="ECO:0000313" key="2">
    <source>
        <dbReference type="Proteomes" id="UP000095287"/>
    </source>
</evidence>
<dbReference type="WBParaSite" id="L893_g22383.t1">
    <property type="protein sequence ID" value="L893_g22383.t1"/>
    <property type="gene ID" value="L893_g22383"/>
</dbReference>
<dbReference type="AlphaFoldDB" id="A0A1I7Z2X3"/>
<sequence>MAARSSFASSQSRMTLSTFNCLLVFILLLNLLQSGCCYEEKADYALPASARYELQVKRYRTEPIRFGKRGQREPIRFGKRIVLNLNIPHRLSGYPPLNSKFQHH</sequence>
<proteinExistence type="predicted"/>
<organism evidence="2 3">
    <name type="scientific">Steinernema glaseri</name>
    <dbReference type="NCBI Taxonomy" id="37863"/>
    <lineage>
        <taxon>Eukaryota</taxon>
        <taxon>Metazoa</taxon>
        <taxon>Ecdysozoa</taxon>
        <taxon>Nematoda</taxon>
        <taxon>Chromadorea</taxon>
        <taxon>Rhabditida</taxon>
        <taxon>Tylenchina</taxon>
        <taxon>Panagrolaimomorpha</taxon>
        <taxon>Strongyloidoidea</taxon>
        <taxon>Steinernematidae</taxon>
        <taxon>Steinernema</taxon>
    </lineage>
</organism>
<feature type="signal peptide" evidence="1">
    <location>
        <begin position="1"/>
        <end position="37"/>
    </location>
</feature>
<evidence type="ECO:0000256" key="1">
    <source>
        <dbReference type="SAM" id="SignalP"/>
    </source>
</evidence>
<name>A0A1I7Z2X3_9BILA</name>
<protein>
    <submittedName>
        <fullName evidence="3">COesterase domain-containing protein</fullName>
    </submittedName>
</protein>